<evidence type="ECO:0000313" key="8">
    <source>
        <dbReference type="Proteomes" id="UP000821853"/>
    </source>
</evidence>
<evidence type="ECO:0000256" key="2">
    <source>
        <dbReference type="ARBA" id="ARBA00022723"/>
    </source>
</evidence>
<evidence type="ECO:0000259" key="6">
    <source>
        <dbReference type="PROSITE" id="PS00125"/>
    </source>
</evidence>
<dbReference type="InterPro" id="IPR047129">
    <property type="entry name" value="PPA2-like"/>
</dbReference>
<comment type="similarity">
    <text evidence="5">Belongs to the PPP phosphatase family.</text>
</comment>
<dbReference type="Gene3D" id="3.60.21.10">
    <property type="match status" value="1"/>
</dbReference>
<dbReference type="PANTHER" id="PTHR45619">
    <property type="entry name" value="SERINE/THREONINE-PROTEIN PHOSPHATASE PP2A-RELATED"/>
    <property type="match status" value="1"/>
</dbReference>
<keyword evidence="2" id="KW-0479">Metal-binding</keyword>
<keyword evidence="8" id="KW-1185">Reference proteome</keyword>
<dbReference type="FunFam" id="3.60.21.10:FF:000111">
    <property type="entry name" value="Serine/threonine-protein phosphatase"/>
    <property type="match status" value="1"/>
</dbReference>
<dbReference type="OMA" id="WAIFEDA"/>
<gene>
    <name evidence="7" type="ORF">HPB48_002435</name>
</gene>
<dbReference type="Pfam" id="PF00149">
    <property type="entry name" value="Metallophos"/>
    <property type="match status" value="1"/>
</dbReference>
<evidence type="ECO:0000256" key="4">
    <source>
        <dbReference type="ARBA" id="ARBA00023211"/>
    </source>
</evidence>
<dbReference type="OrthoDB" id="1930084at2759"/>
<dbReference type="PROSITE" id="PS00125">
    <property type="entry name" value="SER_THR_PHOSPHATASE"/>
    <property type="match status" value="1"/>
</dbReference>
<dbReference type="EC" id="3.1.3.16" evidence="5"/>
<evidence type="ECO:0000256" key="3">
    <source>
        <dbReference type="ARBA" id="ARBA00022801"/>
    </source>
</evidence>
<dbReference type="InterPro" id="IPR006186">
    <property type="entry name" value="Ser/Thr-sp_prot-phosphatase"/>
</dbReference>
<keyword evidence="4" id="KW-0464">Manganese</keyword>
<evidence type="ECO:0000256" key="5">
    <source>
        <dbReference type="RuleBase" id="RU004273"/>
    </source>
</evidence>
<evidence type="ECO:0000256" key="1">
    <source>
        <dbReference type="ARBA" id="ARBA00001936"/>
    </source>
</evidence>
<dbReference type="InterPro" id="IPR004843">
    <property type="entry name" value="Calcineurin-like_PHP"/>
</dbReference>
<dbReference type="SUPFAM" id="SSF56300">
    <property type="entry name" value="Metallo-dependent phosphatases"/>
    <property type="match status" value="1"/>
</dbReference>
<comment type="catalytic activity">
    <reaction evidence="5">
        <text>O-phospho-L-threonyl-[protein] + H2O = L-threonyl-[protein] + phosphate</text>
        <dbReference type="Rhea" id="RHEA:47004"/>
        <dbReference type="Rhea" id="RHEA-COMP:11060"/>
        <dbReference type="Rhea" id="RHEA-COMP:11605"/>
        <dbReference type="ChEBI" id="CHEBI:15377"/>
        <dbReference type="ChEBI" id="CHEBI:30013"/>
        <dbReference type="ChEBI" id="CHEBI:43474"/>
        <dbReference type="ChEBI" id="CHEBI:61977"/>
        <dbReference type="EC" id="3.1.3.16"/>
    </reaction>
</comment>
<dbReference type="VEuPathDB" id="VectorBase:HLOH_046951"/>
<dbReference type="GO" id="GO:0004722">
    <property type="term" value="F:protein serine/threonine phosphatase activity"/>
    <property type="evidence" value="ECO:0007669"/>
    <property type="project" value="UniProtKB-EC"/>
</dbReference>
<dbReference type="Proteomes" id="UP000821853">
    <property type="component" value="Chromosome 1"/>
</dbReference>
<keyword evidence="3 5" id="KW-0378">Hydrolase</keyword>
<feature type="domain" description="Serine/threonine specific protein phosphatases" evidence="6">
    <location>
        <begin position="109"/>
        <end position="114"/>
    </location>
</feature>
<accession>A0A9J6FCJ6</accession>
<dbReference type="GO" id="GO:0046872">
    <property type="term" value="F:metal ion binding"/>
    <property type="evidence" value="ECO:0007669"/>
    <property type="project" value="UniProtKB-KW"/>
</dbReference>
<proteinExistence type="inferred from homology"/>
<sequence>MDGDLDRQIERLRRCELIEEAEVKSLCAKASQVLAAESNLPGVRAPVTVCGDIHGQYLDLLELFKVGGELPWTNYVFMGDYVDRGKQSVETFLLLLALKVRYPDRITLIRGNHESRQLTQVFGFYDECFRKYGSLAVWRYFTTVFDFLPLSALVDGRVFCVHGGLSPEIQTLDQIRAIERIQEVPPTGPMCDLLWSDPEEIQGWRLSPRGAGYIFGSDVVSTFKSTNNIDFVCRAHQLVMAGYRWNFEKSLVTVFSAPNYCNTCGNAGAILELDEQAQPDFTTFEAAPHEGTE</sequence>
<name>A0A9J6FCJ6_HAELO</name>
<evidence type="ECO:0000313" key="7">
    <source>
        <dbReference type="EMBL" id="KAH9359836.1"/>
    </source>
</evidence>
<dbReference type="CDD" id="cd07415">
    <property type="entry name" value="MPP_PP2A_PP4_PP6"/>
    <property type="match status" value="1"/>
</dbReference>
<dbReference type="PRINTS" id="PR00114">
    <property type="entry name" value="STPHPHTASE"/>
</dbReference>
<comment type="cofactor">
    <cofactor evidence="1">
        <name>Mn(2+)</name>
        <dbReference type="ChEBI" id="CHEBI:29035"/>
    </cofactor>
</comment>
<comment type="caution">
    <text evidence="7">The sequence shown here is derived from an EMBL/GenBank/DDBJ whole genome shotgun (WGS) entry which is preliminary data.</text>
</comment>
<dbReference type="EMBL" id="JABSTR010000001">
    <property type="protein sequence ID" value="KAH9359836.1"/>
    <property type="molecule type" value="Genomic_DNA"/>
</dbReference>
<dbReference type="AlphaFoldDB" id="A0A9J6FCJ6"/>
<dbReference type="InterPro" id="IPR029052">
    <property type="entry name" value="Metallo-depent_PP-like"/>
</dbReference>
<protein>
    <recommendedName>
        <fullName evidence="5">Serine/threonine-protein phosphatase</fullName>
        <ecNumber evidence="5">3.1.3.16</ecNumber>
    </recommendedName>
</protein>
<reference evidence="7 8" key="1">
    <citation type="journal article" date="2020" name="Cell">
        <title>Large-Scale Comparative Analyses of Tick Genomes Elucidate Their Genetic Diversity and Vector Capacities.</title>
        <authorList>
            <consortium name="Tick Genome and Microbiome Consortium (TIGMIC)"/>
            <person name="Jia N."/>
            <person name="Wang J."/>
            <person name="Shi W."/>
            <person name="Du L."/>
            <person name="Sun Y."/>
            <person name="Zhan W."/>
            <person name="Jiang J.F."/>
            <person name="Wang Q."/>
            <person name="Zhang B."/>
            <person name="Ji P."/>
            <person name="Bell-Sakyi L."/>
            <person name="Cui X.M."/>
            <person name="Yuan T.T."/>
            <person name="Jiang B.G."/>
            <person name="Yang W.F."/>
            <person name="Lam T.T."/>
            <person name="Chang Q.C."/>
            <person name="Ding S.J."/>
            <person name="Wang X.J."/>
            <person name="Zhu J.G."/>
            <person name="Ruan X.D."/>
            <person name="Zhao L."/>
            <person name="Wei J.T."/>
            <person name="Ye R.Z."/>
            <person name="Que T.C."/>
            <person name="Du C.H."/>
            <person name="Zhou Y.H."/>
            <person name="Cheng J.X."/>
            <person name="Dai P.F."/>
            <person name="Guo W.B."/>
            <person name="Han X.H."/>
            <person name="Huang E.J."/>
            <person name="Li L.F."/>
            <person name="Wei W."/>
            <person name="Gao Y.C."/>
            <person name="Liu J.Z."/>
            <person name="Shao H.Z."/>
            <person name="Wang X."/>
            <person name="Wang C.C."/>
            <person name="Yang T.C."/>
            <person name="Huo Q.B."/>
            <person name="Li W."/>
            <person name="Chen H.Y."/>
            <person name="Chen S.E."/>
            <person name="Zhou L.G."/>
            <person name="Ni X.B."/>
            <person name="Tian J.H."/>
            <person name="Sheng Y."/>
            <person name="Liu T."/>
            <person name="Pan Y.S."/>
            <person name="Xia L.Y."/>
            <person name="Li J."/>
            <person name="Zhao F."/>
            <person name="Cao W.C."/>
        </authorList>
    </citation>
    <scope>NUCLEOTIDE SEQUENCE [LARGE SCALE GENOMIC DNA]</scope>
    <source>
        <strain evidence="7">HaeL-2018</strain>
    </source>
</reference>
<dbReference type="SMART" id="SM00156">
    <property type="entry name" value="PP2Ac"/>
    <property type="match status" value="1"/>
</dbReference>
<organism evidence="7 8">
    <name type="scientific">Haemaphysalis longicornis</name>
    <name type="common">Bush tick</name>
    <dbReference type="NCBI Taxonomy" id="44386"/>
    <lineage>
        <taxon>Eukaryota</taxon>
        <taxon>Metazoa</taxon>
        <taxon>Ecdysozoa</taxon>
        <taxon>Arthropoda</taxon>
        <taxon>Chelicerata</taxon>
        <taxon>Arachnida</taxon>
        <taxon>Acari</taxon>
        <taxon>Parasitiformes</taxon>
        <taxon>Ixodida</taxon>
        <taxon>Ixodoidea</taxon>
        <taxon>Ixodidae</taxon>
        <taxon>Haemaphysalinae</taxon>
        <taxon>Haemaphysalis</taxon>
    </lineage>
</organism>